<gene>
    <name evidence="1" type="ORF">BWK59_02430</name>
</gene>
<reference evidence="1 2" key="1">
    <citation type="journal article" date="2017" name="Infect. Genet. Evol.">
        <title>Comparative genome analysis of fish pathogen Flavobacterium columnare reveals extensive sequence diversity within the species.</title>
        <authorList>
            <person name="Kayansamruaj P."/>
            <person name="Dong H.T."/>
            <person name="Hirono I."/>
            <person name="Kondo H."/>
            <person name="Senapin S."/>
            <person name="Rodkhum C."/>
        </authorList>
    </citation>
    <scope>NUCLEOTIDE SEQUENCE [LARGE SCALE GENOMIC DNA]</scope>
    <source>
        <strain evidence="1 2">1215</strain>
    </source>
</reference>
<evidence type="ECO:0000313" key="2">
    <source>
        <dbReference type="Proteomes" id="UP000197768"/>
    </source>
</evidence>
<dbReference type="InterPro" id="IPR037175">
    <property type="entry name" value="KFase_sf"/>
</dbReference>
<sequence length="263" mass="30314">MILKVDHLIFDLSKPFDISIPLSNTEKNPIAWYIEKPIIEPVRFDEWVGKVSEGSSVNFNSILFTPHGHGTHTECLGHITRNFYSINDCLKEFFFIAKVITIQPEPMDEDFIITKKRVEDKLITLSEKEKAFHPFQALIIRTIPNNKDKKSKKYSNTNPPYLTEETAVYLREIGIKHLLIDLPSIDRENDEGKLLAHKAFWNVKNINQLNPDARMDCTITEMIFVDNIITDGTYLLNLQIASFENDASPSKPILYAKNHPKTR</sequence>
<name>A0A246GL03_9FLAO</name>
<dbReference type="Pfam" id="PF04199">
    <property type="entry name" value="Cyclase"/>
    <property type="match status" value="1"/>
</dbReference>
<dbReference type="EMBL" id="MTCZ01000011">
    <property type="protein sequence ID" value="OWP84979.1"/>
    <property type="molecule type" value="Genomic_DNA"/>
</dbReference>
<dbReference type="InterPro" id="IPR007325">
    <property type="entry name" value="KFase/CYL"/>
</dbReference>
<dbReference type="Gene3D" id="3.50.30.50">
    <property type="entry name" value="Putative cyclase"/>
    <property type="match status" value="1"/>
</dbReference>
<dbReference type="SUPFAM" id="SSF102198">
    <property type="entry name" value="Putative cyclase"/>
    <property type="match status" value="1"/>
</dbReference>
<dbReference type="GO" id="GO:0019441">
    <property type="term" value="P:L-tryptophan catabolic process to kynurenine"/>
    <property type="evidence" value="ECO:0007669"/>
    <property type="project" value="InterPro"/>
</dbReference>
<dbReference type="AlphaFoldDB" id="A0A246GL03"/>
<dbReference type="Proteomes" id="UP000197768">
    <property type="component" value="Unassembled WGS sequence"/>
</dbReference>
<comment type="caution">
    <text evidence="1">The sequence shown here is derived from an EMBL/GenBank/DDBJ whole genome shotgun (WGS) entry which is preliminary data.</text>
</comment>
<proteinExistence type="predicted"/>
<dbReference type="GO" id="GO:0004061">
    <property type="term" value="F:arylformamidase activity"/>
    <property type="evidence" value="ECO:0007669"/>
    <property type="project" value="InterPro"/>
</dbReference>
<protein>
    <submittedName>
        <fullName evidence="1">Metal-dependent hydrolase</fullName>
    </submittedName>
</protein>
<keyword evidence="1" id="KW-0378">Hydrolase</keyword>
<accession>A0A246GL03</accession>
<dbReference type="RefSeq" id="WP_088390708.1">
    <property type="nucleotide sequence ID" value="NZ_MTCZ01000011.1"/>
</dbReference>
<evidence type="ECO:0000313" key="1">
    <source>
        <dbReference type="EMBL" id="OWP84979.1"/>
    </source>
</evidence>
<organism evidence="1 2">
    <name type="scientific">Flavobacterium davisii</name>
    <dbReference type="NCBI Taxonomy" id="2906077"/>
    <lineage>
        <taxon>Bacteria</taxon>
        <taxon>Pseudomonadati</taxon>
        <taxon>Bacteroidota</taxon>
        <taxon>Flavobacteriia</taxon>
        <taxon>Flavobacteriales</taxon>
        <taxon>Flavobacteriaceae</taxon>
        <taxon>Flavobacterium</taxon>
    </lineage>
</organism>